<keyword evidence="10" id="KW-0921">Nickel transport</keyword>
<evidence type="ECO:0000256" key="8">
    <source>
        <dbReference type="ARBA" id="ARBA00022967"/>
    </source>
</evidence>
<keyword evidence="11" id="KW-0472">Membrane</keyword>
<dbReference type="PANTHER" id="PTHR43297">
    <property type="entry name" value="OLIGOPEPTIDE TRANSPORT ATP-BINDING PROTEIN APPD"/>
    <property type="match status" value="1"/>
</dbReference>
<feature type="domain" description="ABC transporter" evidence="17">
    <location>
        <begin position="53"/>
        <end position="302"/>
    </location>
</feature>
<dbReference type="EC" id="7.2.2.11" evidence="13"/>
<dbReference type="Pfam" id="PF00005">
    <property type="entry name" value="ABC_tran"/>
    <property type="match status" value="1"/>
</dbReference>
<dbReference type="GO" id="GO:0016887">
    <property type="term" value="F:ATP hydrolysis activity"/>
    <property type="evidence" value="ECO:0007669"/>
    <property type="project" value="InterPro"/>
</dbReference>
<comment type="subunit">
    <text evidence="12">The complex is composed of two ATP-binding proteins (NikD and NikE), two transmembrane proteins (NikB and NikC) and a solute-binding protein (NikA).</text>
</comment>
<dbReference type="InterPro" id="IPR003439">
    <property type="entry name" value="ABC_transporter-like_ATP-bd"/>
</dbReference>
<evidence type="ECO:0000256" key="9">
    <source>
        <dbReference type="ARBA" id="ARBA00023065"/>
    </source>
</evidence>
<dbReference type="Proteomes" id="UP000253792">
    <property type="component" value="Unassembled WGS sequence"/>
</dbReference>
<evidence type="ECO:0000256" key="16">
    <source>
        <dbReference type="SAM" id="MobiDB-lite"/>
    </source>
</evidence>
<comment type="catalytic activity">
    <reaction evidence="15">
        <text>Ni(2+)(out) + ATP + H2O = Ni(2+)(in) + ADP + phosphate + H(+)</text>
        <dbReference type="Rhea" id="RHEA:15557"/>
        <dbReference type="ChEBI" id="CHEBI:15377"/>
        <dbReference type="ChEBI" id="CHEBI:15378"/>
        <dbReference type="ChEBI" id="CHEBI:30616"/>
        <dbReference type="ChEBI" id="CHEBI:43474"/>
        <dbReference type="ChEBI" id="CHEBI:49786"/>
        <dbReference type="ChEBI" id="CHEBI:456216"/>
        <dbReference type="EC" id="7.2.2.11"/>
    </reaction>
    <physiologicalReaction direction="left-to-right" evidence="15">
        <dbReference type="Rhea" id="RHEA:15558"/>
    </physiologicalReaction>
</comment>
<keyword evidence="9" id="KW-0406">Ion transport</keyword>
<evidence type="ECO:0000256" key="14">
    <source>
        <dbReference type="ARBA" id="ARBA00044143"/>
    </source>
</evidence>
<dbReference type="InterPro" id="IPR027417">
    <property type="entry name" value="P-loop_NTPase"/>
</dbReference>
<accession>A0A369LHH5</accession>
<dbReference type="PANTHER" id="PTHR43297:SF13">
    <property type="entry name" value="NICKEL ABC TRANSPORTER, ATP-BINDING PROTEIN"/>
    <property type="match status" value="1"/>
</dbReference>
<comment type="caution">
    <text evidence="18">The sequence shown here is derived from an EMBL/GenBank/DDBJ whole genome shotgun (WGS) entry which is preliminary data.</text>
</comment>
<evidence type="ECO:0000259" key="17">
    <source>
        <dbReference type="PROSITE" id="PS50893"/>
    </source>
</evidence>
<protein>
    <recommendedName>
        <fullName evidence="14">Nickel import system ATP-binding protein NikD</fullName>
        <ecNumber evidence="13">7.2.2.11</ecNumber>
    </recommendedName>
</protein>
<dbReference type="InterPro" id="IPR003593">
    <property type="entry name" value="AAA+_ATPase"/>
</dbReference>
<dbReference type="Gene3D" id="3.40.50.300">
    <property type="entry name" value="P-loop containing nucleotide triphosphate hydrolases"/>
    <property type="match status" value="1"/>
</dbReference>
<dbReference type="GO" id="GO:0015413">
    <property type="term" value="F:ABC-type nickel transporter activity"/>
    <property type="evidence" value="ECO:0007669"/>
    <property type="project" value="UniProtKB-EC"/>
</dbReference>
<evidence type="ECO:0000256" key="11">
    <source>
        <dbReference type="ARBA" id="ARBA00023136"/>
    </source>
</evidence>
<sequence length="377" mass="40166">MMTKTNGGAPMEASSAGKAAELAHERTAHEGAQLHHHHTHAATSSHGGGHHLLQVEDLSVSFRMYDEGAPYFKAKQHDVQVLHELSIAVHAGEIVAVVGASGSGKTLLADAVLGLFEPNATVTGRIWFDGERMDAAGLRALRGHGLSLVPQSVSHLDPMMRVGKQVEGFANDLSKAERKARRAQLFERYGLGPEVARLYPHELSGGMARRVLLYCALMDSPRVIVADEPTPGLDLDLAVRALDDFRAFANEGNGVLLITHDIELALRVADRVAVFKDGTVVEETATASFADPGLLRHPFTRELWHALPEHDFAVGEGAGGKGQEQACEGEKESASEQVREHEKASSPVPAQVREGEETPTPASAGAGGFDGKEGGAC</sequence>
<keyword evidence="3" id="KW-0813">Transport</keyword>
<keyword evidence="8" id="KW-1278">Translocase</keyword>
<gene>
    <name evidence="18" type="ORF">C1880_01800</name>
</gene>
<dbReference type="STRING" id="1034345.GCA_000236865_01263"/>
<dbReference type="PROSITE" id="PS50893">
    <property type="entry name" value="ABC_TRANSPORTER_2"/>
    <property type="match status" value="1"/>
</dbReference>
<evidence type="ECO:0000256" key="10">
    <source>
        <dbReference type="ARBA" id="ARBA00023112"/>
    </source>
</evidence>
<proteinExistence type="inferred from homology"/>
<organism evidence="18 19">
    <name type="scientific">Senegalimassilia anaerobia</name>
    <dbReference type="NCBI Taxonomy" id="1473216"/>
    <lineage>
        <taxon>Bacteria</taxon>
        <taxon>Bacillati</taxon>
        <taxon>Actinomycetota</taxon>
        <taxon>Coriobacteriia</taxon>
        <taxon>Coriobacteriales</taxon>
        <taxon>Coriobacteriaceae</taxon>
        <taxon>Senegalimassilia</taxon>
    </lineage>
</organism>
<dbReference type="AlphaFoldDB" id="A0A369LHH5"/>
<reference evidence="18 19" key="1">
    <citation type="journal article" date="2018" name="Elife">
        <title>Discovery and characterization of a prevalent human gut bacterial enzyme sufficient for the inactivation of a family of plant toxins.</title>
        <authorList>
            <person name="Koppel N."/>
            <person name="Bisanz J.E."/>
            <person name="Pandelia M.E."/>
            <person name="Turnbaugh P.J."/>
            <person name="Balskus E.P."/>
        </authorList>
    </citation>
    <scope>NUCLEOTIDE SEQUENCE [LARGE SCALE GENOMIC DNA]</scope>
    <source>
        <strain evidence="19">anaerobia AP69FAA</strain>
    </source>
</reference>
<evidence type="ECO:0000256" key="2">
    <source>
        <dbReference type="ARBA" id="ARBA00005417"/>
    </source>
</evidence>
<keyword evidence="6" id="KW-0547">Nucleotide-binding</keyword>
<evidence type="ECO:0000256" key="7">
    <source>
        <dbReference type="ARBA" id="ARBA00022840"/>
    </source>
</evidence>
<dbReference type="OrthoDB" id="8036461at2"/>
<evidence type="ECO:0000313" key="18">
    <source>
        <dbReference type="EMBL" id="RDB57575.1"/>
    </source>
</evidence>
<feature type="region of interest" description="Disordered" evidence="16">
    <location>
        <begin position="314"/>
        <end position="377"/>
    </location>
</feature>
<keyword evidence="7 18" id="KW-0067">ATP-binding</keyword>
<dbReference type="CDD" id="cd03257">
    <property type="entry name" value="ABC_NikE_OppD_transporters"/>
    <property type="match status" value="1"/>
</dbReference>
<feature type="region of interest" description="Disordered" evidence="16">
    <location>
        <begin position="1"/>
        <end position="49"/>
    </location>
</feature>
<dbReference type="GO" id="GO:0005524">
    <property type="term" value="F:ATP binding"/>
    <property type="evidence" value="ECO:0007669"/>
    <property type="project" value="UniProtKB-KW"/>
</dbReference>
<evidence type="ECO:0000313" key="19">
    <source>
        <dbReference type="Proteomes" id="UP000253792"/>
    </source>
</evidence>
<dbReference type="GO" id="GO:0005886">
    <property type="term" value="C:plasma membrane"/>
    <property type="evidence" value="ECO:0007669"/>
    <property type="project" value="UniProtKB-SubCell"/>
</dbReference>
<feature type="compositionally biased region" description="Basic and acidic residues" evidence="16">
    <location>
        <begin position="21"/>
        <end position="33"/>
    </location>
</feature>
<keyword evidence="19" id="KW-1185">Reference proteome</keyword>
<comment type="similarity">
    <text evidence="2">Belongs to the ABC transporter superfamily.</text>
</comment>
<name>A0A369LHH5_9ACTN</name>
<feature type="compositionally biased region" description="Basic and acidic residues" evidence="16">
    <location>
        <begin position="328"/>
        <end position="344"/>
    </location>
</feature>
<evidence type="ECO:0000256" key="15">
    <source>
        <dbReference type="ARBA" id="ARBA00048610"/>
    </source>
</evidence>
<evidence type="ECO:0000256" key="4">
    <source>
        <dbReference type="ARBA" id="ARBA00022475"/>
    </source>
</evidence>
<evidence type="ECO:0000256" key="6">
    <source>
        <dbReference type="ARBA" id="ARBA00022741"/>
    </source>
</evidence>
<keyword evidence="5" id="KW-0533">Nickel</keyword>
<dbReference type="EMBL" id="PPTP01000001">
    <property type="protein sequence ID" value="RDB57575.1"/>
    <property type="molecule type" value="Genomic_DNA"/>
</dbReference>
<evidence type="ECO:0000256" key="1">
    <source>
        <dbReference type="ARBA" id="ARBA00004202"/>
    </source>
</evidence>
<evidence type="ECO:0000256" key="5">
    <source>
        <dbReference type="ARBA" id="ARBA00022596"/>
    </source>
</evidence>
<evidence type="ECO:0000256" key="12">
    <source>
        <dbReference type="ARBA" id="ARBA00038669"/>
    </source>
</evidence>
<evidence type="ECO:0000256" key="13">
    <source>
        <dbReference type="ARBA" id="ARBA00039098"/>
    </source>
</evidence>
<dbReference type="InterPro" id="IPR050388">
    <property type="entry name" value="ABC_Ni/Peptide_Import"/>
</dbReference>
<keyword evidence="4" id="KW-1003">Cell membrane</keyword>
<dbReference type="SMART" id="SM00382">
    <property type="entry name" value="AAA"/>
    <property type="match status" value="1"/>
</dbReference>
<dbReference type="SUPFAM" id="SSF52540">
    <property type="entry name" value="P-loop containing nucleoside triphosphate hydrolases"/>
    <property type="match status" value="1"/>
</dbReference>
<comment type="subcellular location">
    <subcellularLocation>
        <location evidence="1">Cell membrane</location>
        <topology evidence="1">Peripheral membrane protein</topology>
    </subcellularLocation>
</comment>
<evidence type="ECO:0000256" key="3">
    <source>
        <dbReference type="ARBA" id="ARBA00022448"/>
    </source>
</evidence>